<evidence type="ECO:0000256" key="1">
    <source>
        <dbReference type="ARBA" id="ARBA00010815"/>
    </source>
</evidence>
<sequence>MTTKPLAAAPPTTIALEENDRDERRMILTETTGQTGLPRYFAQCFAAAKSLKHGRLDIRLPDDRVFRAQGTAPGPVAEIAVHNPDVFARMVREGYLGFCDSYLEGWWSTPDLQAFMDMVNADNDDMYNSYPGQSIVQFYEKIRFWFQRNTKAQARKNISYHYDLGNDFYALWLDETMTYSSALFETGQESLEKAQIAKYASMVDQMGVKPGDHVLEIGCGWGGFAEYAAAERGLKVTGLTISREQYDYAVARIERAGLSDRVEFKLQDYRDERGTYDGIASIEMFEAVGQKYWPTYFNTVRDRLRPGGQATLQIITVADARWDVYRNDVDFIQKYIFPGGMLPSPSVLRQEVERAGLTVMGSIEFGQSYSQTLRRWYDTFNEKWADVARLGFDDRFRRMWNFYLTSCAGAFQGGNCDVTQITIARPS</sequence>
<reference evidence="7 8" key="1">
    <citation type="submission" date="2016-11" db="EMBL/GenBank/DDBJ databases">
        <authorList>
            <person name="Varghese N."/>
            <person name="Submissions S."/>
        </authorList>
    </citation>
    <scope>NUCLEOTIDE SEQUENCE [LARGE SCALE GENOMIC DNA]</scope>
    <source>
        <strain evidence="7 8">DSM 28249</strain>
    </source>
</reference>
<evidence type="ECO:0000256" key="5">
    <source>
        <dbReference type="ARBA" id="ARBA00023098"/>
    </source>
</evidence>
<organism evidence="7 8">
    <name type="scientific">Roseovarius litoreus</name>
    <dbReference type="NCBI Taxonomy" id="1155722"/>
    <lineage>
        <taxon>Bacteria</taxon>
        <taxon>Pseudomonadati</taxon>
        <taxon>Pseudomonadota</taxon>
        <taxon>Alphaproteobacteria</taxon>
        <taxon>Rhodobacterales</taxon>
        <taxon>Roseobacteraceae</taxon>
        <taxon>Roseovarius</taxon>
    </lineage>
</organism>
<dbReference type="GO" id="GO:0008610">
    <property type="term" value="P:lipid biosynthetic process"/>
    <property type="evidence" value="ECO:0007669"/>
    <property type="project" value="InterPro"/>
</dbReference>
<keyword evidence="4" id="KW-0949">S-adenosyl-L-methionine</keyword>
<evidence type="ECO:0000256" key="2">
    <source>
        <dbReference type="ARBA" id="ARBA00022603"/>
    </source>
</evidence>
<dbReference type="GO" id="GO:0008168">
    <property type="term" value="F:methyltransferase activity"/>
    <property type="evidence" value="ECO:0007669"/>
    <property type="project" value="UniProtKB-KW"/>
</dbReference>
<dbReference type="PANTHER" id="PTHR43667:SF2">
    <property type="entry name" value="FATTY ACID C-METHYL TRANSFERASE"/>
    <property type="match status" value="1"/>
</dbReference>
<dbReference type="Gene3D" id="3.40.50.150">
    <property type="entry name" value="Vaccinia Virus protein VP39"/>
    <property type="match status" value="1"/>
</dbReference>
<dbReference type="InterPro" id="IPR003333">
    <property type="entry name" value="CMAS"/>
</dbReference>
<evidence type="ECO:0000313" key="7">
    <source>
        <dbReference type="EMBL" id="SHL73732.1"/>
    </source>
</evidence>
<gene>
    <name evidence="7" type="ORF">SAMN05443432_102401</name>
</gene>
<dbReference type="GO" id="GO:0032259">
    <property type="term" value="P:methylation"/>
    <property type="evidence" value="ECO:0007669"/>
    <property type="project" value="UniProtKB-KW"/>
</dbReference>
<dbReference type="SUPFAM" id="SSF53335">
    <property type="entry name" value="S-adenosyl-L-methionine-dependent methyltransferases"/>
    <property type="match status" value="1"/>
</dbReference>
<dbReference type="AlphaFoldDB" id="A0A1M7D2G6"/>
<dbReference type="Proteomes" id="UP000322545">
    <property type="component" value="Unassembled WGS sequence"/>
</dbReference>
<evidence type="ECO:0000313" key="8">
    <source>
        <dbReference type="Proteomes" id="UP000322545"/>
    </source>
</evidence>
<dbReference type="InterPro" id="IPR029063">
    <property type="entry name" value="SAM-dependent_MTases_sf"/>
</dbReference>
<protein>
    <submittedName>
        <fullName evidence="7">Cyclopropane-fatty-acyl-phospholipid synthase</fullName>
    </submittedName>
</protein>
<proteinExistence type="inferred from homology"/>
<dbReference type="Pfam" id="PF02353">
    <property type="entry name" value="CMAS"/>
    <property type="match status" value="1"/>
</dbReference>
<evidence type="ECO:0000256" key="4">
    <source>
        <dbReference type="ARBA" id="ARBA00022691"/>
    </source>
</evidence>
<dbReference type="PANTHER" id="PTHR43667">
    <property type="entry name" value="CYCLOPROPANE-FATTY-ACYL-PHOSPHOLIPID SYNTHASE"/>
    <property type="match status" value="1"/>
</dbReference>
<name>A0A1M7D2G6_9RHOB</name>
<dbReference type="InterPro" id="IPR050723">
    <property type="entry name" value="CFA/CMAS"/>
</dbReference>
<keyword evidence="8" id="KW-1185">Reference proteome</keyword>
<evidence type="ECO:0000256" key="3">
    <source>
        <dbReference type="ARBA" id="ARBA00022679"/>
    </source>
</evidence>
<accession>A0A1M7D2G6</accession>
<comment type="similarity">
    <text evidence="1">Belongs to the CFA/CMAS family.</text>
</comment>
<dbReference type="PIRSF" id="PIRSF003085">
    <property type="entry name" value="CMAS"/>
    <property type="match status" value="1"/>
</dbReference>
<keyword evidence="3" id="KW-0808">Transferase</keyword>
<evidence type="ECO:0000256" key="6">
    <source>
        <dbReference type="PIRSR" id="PIRSR003085-1"/>
    </source>
</evidence>
<keyword evidence="2" id="KW-0489">Methyltransferase</keyword>
<keyword evidence="5" id="KW-0443">Lipid metabolism</keyword>
<feature type="active site" evidence="6">
    <location>
        <position position="407"/>
    </location>
</feature>
<dbReference type="CDD" id="cd02440">
    <property type="entry name" value="AdoMet_MTases"/>
    <property type="match status" value="1"/>
</dbReference>
<dbReference type="EMBL" id="FRCB01000002">
    <property type="protein sequence ID" value="SHL73732.1"/>
    <property type="molecule type" value="Genomic_DNA"/>
</dbReference>